<keyword evidence="4" id="KW-0472">Membrane</keyword>
<gene>
    <name evidence="6" type="ORF">CYFA0S_02e05446g</name>
</gene>
<feature type="transmembrane region" description="Helical" evidence="4">
    <location>
        <begin position="371"/>
        <end position="397"/>
    </location>
</feature>
<evidence type="ECO:0000259" key="5">
    <source>
        <dbReference type="PROSITE" id="PS50850"/>
    </source>
</evidence>
<feature type="transmembrane region" description="Helical" evidence="4">
    <location>
        <begin position="280"/>
        <end position="301"/>
    </location>
</feature>
<dbReference type="PANTHER" id="PTHR11360">
    <property type="entry name" value="MONOCARBOXYLATE TRANSPORTER"/>
    <property type="match status" value="1"/>
</dbReference>
<feature type="transmembrane region" description="Helical" evidence="4">
    <location>
        <begin position="344"/>
        <end position="365"/>
    </location>
</feature>
<feature type="transmembrane region" description="Helical" evidence="4">
    <location>
        <begin position="409"/>
        <end position="429"/>
    </location>
</feature>
<feature type="transmembrane region" description="Helical" evidence="4">
    <location>
        <begin position="225"/>
        <end position="244"/>
    </location>
</feature>
<evidence type="ECO:0000256" key="1">
    <source>
        <dbReference type="ARBA" id="ARBA00004141"/>
    </source>
</evidence>
<protein>
    <submittedName>
        <fullName evidence="6">CYFA0S02e05446g1_1</fullName>
    </submittedName>
</protein>
<feature type="transmembrane region" description="Helical" evidence="4">
    <location>
        <begin position="160"/>
        <end position="182"/>
    </location>
</feature>
<comment type="subcellular location">
    <subcellularLocation>
        <location evidence="1">Membrane</location>
        <topology evidence="1">Multi-pass membrane protein</topology>
    </subcellularLocation>
</comment>
<feature type="transmembrane region" description="Helical" evidence="4">
    <location>
        <begin position="137"/>
        <end position="154"/>
    </location>
</feature>
<dbReference type="Gene3D" id="1.20.1250.20">
    <property type="entry name" value="MFS general substrate transporter like domains"/>
    <property type="match status" value="1"/>
</dbReference>
<evidence type="ECO:0000256" key="3">
    <source>
        <dbReference type="SAM" id="MobiDB-lite"/>
    </source>
</evidence>
<dbReference type="PROSITE" id="PS50850">
    <property type="entry name" value="MFS"/>
    <property type="match status" value="1"/>
</dbReference>
<feature type="transmembrane region" description="Helical" evidence="4">
    <location>
        <begin position="441"/>
        <end position="461"/>
    </location>
</feature>
<dbReference type="GO" id="GO:0016020">
    <property type="term" value="C:membrane"/>
    <property type="evidence" value="ECO:0007669"/>
    <property type="project" value="UniProtKB-SubCell"/>
</dbReference>
<dbReference type="GO" id="GO:0032218">
    <property type="term" value="P:riboflavin transport"/>
    <property type="evidence" value="ECO:0007669"/>
    <property type="project" value="TreeGrafter"/>
</dbReference>
<sequence length="470" mass="50383">MPSIELHSTHKNKTTRESTAVATSRIRSSGSREPSIVELSVHPSDRTQLIDDSGEDQYPEGGARAYISTLGSFLGLIPTYGVPNSVGAIEAYISTHQLSGFSASTVAWIFSIYSFFSFASAIFSGALFDSAGARKPMMIGSVCFVGGLFGTAFSTEVWHFVLAFGLLTGFGTGMLMAPLIGVVSHYFLKRRATFTSLATLGASVGGISIPLMLRAMYPTIGFKAAIMVLASVCAVLLAASMTLCKERIRKPAPEVDSLKSFIKVNFLDIFDYKGLRDKRFSFCVLAIALTESALMVTSIYIPSYAVMRGYPDNTGILLVTISNTTGVIGRLLPSYISDLYLGPYNTSFLTLVGAIIIDLALWLPFGYSLGVLYAFAALHGFFSGSALTISPVCVGQISRTEDFGKRFSTAYMLSSFSMLASIPIAGVIIGDGALKHYNNYIVFAAFLAIGSAVSFAAVRVISVGWKLSKF</sequence>
<evidence type="ECO:0000256" key="4">
    <source>
        <dbReference type="SAM" id="Phobius"/>
    </source>
</evidence>
<evidence type="ECO:0000256" key="2">
    <source>
        <dbReference type="ARBA" id="ARBA00006727"/>
    </source>
</evidence>
<proteinExistence type="inferred from homology"/>
<dbReference type="OrthoDB" id="6509908at2759"/>
<feature type="transmembrane region" description="Helical" evidence="4">
    <location>
        <begin position="313"/>
        <end position="332"/>
    </location>
</feature>
<name>A0A061ANN4_CYBFA</name>
<keyword evidence="4" id="KW-0812">Transmembrane</keyword>
<dbReference type="InterPro" id="IPR011701">
    <property type="entry name" value="MFS"/>
</dbReference>
<feature type="compositionally biased region" description="Polar residues" evidence="3">
    <location>
        <begin position="17"/>
        <end position="32"/>
    </location>
</feature>
<dbReference type="InterPro" id="IPR050327">
    <property type="entry name" value="Proton-linked_MCT"/>
</dbReference>
<feature type="transmembrane region" description="Helical" evidence="4">
    <location>
        <begin position="194"/>
        <end position="213"/>
    </location>
</feature>
<dbReference type="InterPro" id="IPR020846">
    <property type="entry name" value="MFS_dom"/>
</dbReference>
<dbReference type="PANTHER" id="PTHR11360:SF177">
    <property type="entry name" value="RIBOFLAVIN TRANSPORTER MCH5"/>
    <property type="match status" value="1"/>
</dbReference>
<keyword evidence="4" id="KW-1133">Transmembrane helix</keyword>
<comment type="similarity">
    <text evidence="2">Belongs to the major facilitator superfamily. Monocarboxylate porter (TC 2.A.1.13) family.</text>
</comment>
<dbReference type="VEuPathDB" id="FungiDB:BON22_0104"/>
<accession>A0A061ANN4</accession>
<dbReference type="AlphaFoldDB" id="A0A061ANN4"/>
<dbReference type="InterPro" id="IPR036259">
    <property type="entry name" value="MFS_trans_sf"/>
</dbReference>
<organism evidence="6">
    <name type="scientific">Cyberlindnera fabianii</name>
    <name type="common">Yeast</name>
    <name type="synonym">Hansenula fabianii</name>
    <dbReference type="NCBI Taxonomy" id="36022"/>
    <lineage>
        <taxon>Eukaryota</taxon>
        <taxon>Fungi</taxon>
        <taxon>Dikarya</taxon>
        <taxon>Ascomycota</taxon>
        <taxon>Saccharomycotina</taxon>
        <taxon>Saccharomycetes</taxon>
        <taxon>Phaffomycetales</taxon>
        <taxon>Phaffomycetaceae</taxon>
        <taxon>Cyberlindnera</taxon>
    </lineage>
</organism>
<reference evidence="6" key="1">
    <citation type="journal article" date="2014" name="Genome Announc.">
        <title>Genome sequence of the yeast Cyberlindnera fabianii (Hansenula fabianii).</title>
        <authorList>
            <person name="Freel K.C."/>
            <person name="Sarilar V."/>
            <person name="Neuveglise C."/>
            <person name="Devillers H."/>
            <person name="Friedrich A."/>
            <person name="Schacherer J."/>
        </authorList>
    </citation>
    <scope>NUCLEOTIDE SEQUENCE</scope>
    <source>
        <strain evidence="6">YJS4271</strain>
    </source>
</reference>
<evidence type="ECO:0000313" key="6">
    <source>
        <dbReference type="EMBL" id="CDR38763.1"/>
    </source>
</evidence>
<dbReference type="PhylomeDB" id="A0A061ANN4"/>
<feature type="transmembrane region" description="Helical" evidence="4">
    <location>
        <begin position="106"/>
        <end position="128"/>
    </location>
</feature>
<feature type="region of interest" description="Disordered" evidence="3">
    <location>
        <begin position="1"/>
        <end position="36"/>
    </location>
</feature>
<dbReference type="GO" id="GO:0022857">
    <property type="term" value="F:transmembrane transporter activity"/>
    <property type="evidence" value="ECO:0007669"/>
    <property type="project" value="InterPro"/>
</dbReference>
<dbReference type="EMBL" id="LK052887">
    <property type="protein sequence ID" value="CDR38763.1"/>
    <property type="molecule type" value="Genomic_DNA"/>
</dbReference>
<dbReference type="Pfam" id="PF07690">
    <property type="entry name" value="MFS_1"/>
    <property type="match status" value="1"/>
</dbReference>
<feature type="domain" description="Major facilitator superfamily (MFS) profile" evidence="5">
    <location>
        <begin position="64"/>
        <end position="462"/>
    </location>
</feature>
<dbReference type="SUPFAM" id="SSF103473">
    <property type="entry name" value="MFS general substrate transporter"/>
    <property type="match status" value="1"/>
</dbReference>